<feature type="compositionally biased region" description="Low complexity" evidence="2">
    <location>
        <begin position="255"/>
        <end position="266"/>
    </location>
</feature>
<feature type="coiled-coil region" evidence="1">
    <location>
        <begin position="178"/>
        <end position="240"/>
    </location>
</feature>
<sequence length="479" mass="56279">MIRKNSLMQSGGGYITPHRSPQRGDRTAHKHSEKKFSTALDETRQILTNSQHQWIQPTDLDQNDFKNELQFPQTQTKTPINPDKFNKYECMKDMKNIYTDIHDKIDEIQAIFTSETQKHKRALLKQFKEKLHEIACQKQPEGDAEVEVEAAYWIKKYKAIKKNITSAYLEVERLHTLNEAIASELERKAKDIEEINEERSSLEKQFNETRFENSQLLESLQQQQQNCSEVQKKTIQYRQRSYSPLFSQTIHSIQSESNISPSSHQNDSYSVPSRQQRTIQRHIQLMQNGQLQQQQQNNQRSLSEQLQYYQKELAKQRSRFTAIRQQHVDSDSERRSLMELMRLCVNDIHFESEDNRVGQNDTKLSSSGSQSLLKLESRQQYLSDIQYQQEQNELEYSTSELPLITDNNNIDSVIPMNLEILMRRRKEVIQKKEEDKQKHRGEETQSIISGIRSNNNATNPLATFYARSTNLYRISQKDG</sequence>
<feature type="non-terminal residue" evidence="3">
    <location>
        <position position="479"/>
    </location>
</feature>
<dbReference type="EMBL" id="SNRW01026412">
    <property type="protein sequence ID" value="KAA6360812.1"/>
    <property type="molecule type" value="Genomic_DNA"/>
</dbReference>
<dbReference type="AlphaFoldDB" id="A0A5J4TSF0"/>
<organism evidence="3 4">
    <name type="scientific">Streblomastix strix</name>
    <dbReference type="NCBI Taxonomy" id="222440"/>
    <lineage>
        <taxon>Eukaryota</taxon>
        <taxon>Metamonada</taxon>
        <taxon>Preaxostyla</taxon>
        <taxon>Oxymonadida</taxon>
        <taxon>Streblomastigidae</taxon>
        <taxon>Streblomastix</taxon>
    </lineage>
</organism>
<evidence type="ECO:0000313" key="4">
    <source>
        <dbReference type="Proteomes" id="UP000324800"/>
    </source>
</evidence>
<evidence type="ECO:0000256" key="1">
    <source>
        <dbReference type="SAM" id="Coils"/>
    </source>
</evidence>
<keyword evidence="1" id="KW-0175">Coiled coil</keyword>
<protein>
    <submittedName>
        <fullName evidence="3">Uncharacterized protein</fullName>
    </submittedName>
</protein>
<name>A0A5J4TSF0_9EUKA</name>
<dbReference type="Proteomes" id="UP000324800">
    <property type="component" value="Unassembled WGS sequence"/>
</dbReference>
<feature type="compositionally biased region" description="Polar residues" evidence="2">
    <location>
        <begin position="267"/>
        <end position="276"/>
    </location>
</feature>
<evidence type="ECO:0000256" key="2">
    <source>
        <dbReference type="SAM" id="MobiDB-lite"/>
    </source>
</evidence>
<feature type="region of interest" description="Disordered" evidence="2">
    <location>
        <begin position="1"/>
        <end position="32"/>
    </location>
</feature>
<reference evidence="3 4" key="1">
    <citation type="submission" date="2019-03" db="EMBL/GenBank/DDBJ databases">
        <title>Single cell metagenomics reveals metabolic interactions within the superorganism composed of flagellate Streblomastix strix and complex community of Bacteroidetes bacteria on its surface.</title>
        <authorList>
            <person name="Treitli S.C."/>
            <person name="Kolisko M."/>
            <person name="Husnik F."/>
            <person name="Keeling P."/>
            <person name="Hampl V."/>
        </authorList>
    </citation>
    <scope>NUCLEOTIDE SEQUENCE [LARGE SCALE GENOMIC DNA]</scope>
    <source>
        <strain evidence="3">ST1C</strain>
    </source>
</reference>
<comment type="caution">
    <text evidence="3">The sequence shown here is derived from an EMBL/GenBank/DDBJ whole genome shotgun (WGS) entry which is preliminary data.</text>
</comment>
<gene>
    <name evidence="3" type="ORF">EZS28_043661</name>
</gene>
<feature type="region of interest" description="Disordered" evidence="2">
    <location>
        <begin position="255"/>
        <end position="276"/>
    </location>
</feature>
<evidence type="ECO:0000313" key="3">
    <source>
        <dbReference type="EMBL" id="KAA6360812.1"/>
    </source>
</evidence>
<proteinExistence type="predicted"/>
<accession>A0A5J4TSF0</accession>